<name>A0A6F8XMC9_9ACTN</name>
<accession>A0A6F8XMC9</accession>
<dbReference type="KEGG" id="pfla:Pflav_013800"/>
<dbReference type="Proteomes" id="UP000502508">
    <property type="component" value="Chromosome"/>
</dbReference>
<proteinExistence type="predicted"/>
<protein>
    <submittedName>
        <fullName evidence="2">Uncharacterized protein</fullName>
    </submittedName>
</protein>
<reference evidence="2 3" key="1">
    <citation type="submission" date="2020-03" db="EMBL/GenBank/DDBJ databases">
        <title>Whole genome shotgun sequence of Phytohabitans flavus NBRC 107702.</title>
        <authorList>
            <person name="Komaki H."/>
            <person name="Tamura T."/>
        </authorList>
    </citation>
    <scope>NUCLEOTIDE SEQUENCE [LARGE SCALE GENOMIC DNA]</scope>
    <source>
        <strain evidence="2 3">NBRC 107702</strain>
    </source>
</reference>
<keyword evidence="3" id="KW-1185">Reference proteome</keyword>
<feature type="region of interest" description="Disordered" evidence="1">
    <location>
        <begin position="40"/>
        <end position="64"/>
    </location>
</feature>
<evidence type="ECO:0000313" key="2">
    <source>
        <dbReference type="EMBL" id="BCB74970.1"/>
    </source>
</evidence>
<dbReference type="RefSeq" id="WP_377309445.1">
    <property type="nucleotide sequence ID" value="NZ_JBHTHL010000001.1"/>
</dbReference>
<evidence type="ECO:0000256" key="1">
    <source>
        <dbReference type="SAM" id="MobiDB-lite"/>
    </source>
</evidence>
<organism evidence="2 3">
    <name type="scientific">Phytohabitans flavus</name>
    <dbReference type="NCBI Taxonomy" id="1076124"/>
    <lineage>
        <taxon>Bacteria</taxon>
        <taxon>Bacillati</taxon>
        <taxon>Actinomycetota</taxon>
        <taxon>Actinomycetes</taxon>
        <taxon>Micromonosporales</taxon>
        <taxon>Micromonosporaceae</taxon>
    </lineage>
</organism>
<evidence type="ECO:0000313" key="3">
    <source>
        <dbReference type="Proteomes" id="UP000502508"/>
    </source>
</evidence>
<feature type="compositionally biased region" description="Basic residues" evidence="1">
    <location>
        <begin position="46"/>
        <end position="64"/>
    </location>
</feature>
<dbReference type="AlphaFoldDB" id="A0A6F8XMC9"/>
<dbReference type="EMBL" id="AP022870">
    <property type="protein sequence ID" value="BCB74970.1"/>
    <property type="molecule type" value="Genomic_DNA"/>
</dbReference>
<reference evidence="2 3" key="2">
    <citation type="submission" date="2020-03" db="EMBL/GenBank/DDBJ databases">
        <authorList>
            <person name="Ichikawa N."/>
            <person name="Kimura A."/>
            <person name="Kitahashi Y."/>
            <person name="Uohara A."/>
        </authorList>
    </citation>
    <scope>NUCLEOTIDE SEQUENCE [LARGE SCALE GENOMIC DNA]</scope>
    <source>
        <strain evidence="2 3">NBRC 107702</strain>
    </source>
</reference>
<gene>
    <name evidence="2" type="ORF">Pflav_013800</name>
</gene>
<sequence>MGRSLAVTNPGEFRAEDWFGPRGLELSRLPGRACIEEMAGVPRASSTRRRRSTRSHRSSRTTRCRWPVARRPHRVARADHFIVLAAAASQVLTWGEEVL</sequence>